<proteinExistence type="predicted"/>
<evidence type="ECO:0000313" key="1">
    <source>
        <dbReference type="EMBL" id="MDT0477845.1"/>
    </source>
</evidence>
<dbReference type="RefSeq" id="WP_311637861.1">
    <property type="nucleotide sequence ID" value="NZ_JAVRFF010000076.1"/>
</dbReference>
<evidence type="ECO:0000313" key="2">
    <source>
        <dbReference type="Proteomes" id="UP001180489"/>
    </source>
</evidence>
<gene>
    <name evidence="1" type="ORF">RM863_37575</name>
</gene>
<organism evidence="1 2">
    <name type="scientific">Streptomyces hintoniae</name>
    <dbReference type="NCBI Taxonomy" id="3075521"/>
    <lineage>
        <taxon>Bacteria</taxon>
        <taxon>Bacillati</taxon>
        <taxon>Actinomycetota</taxon>
        <taxon>Actinomycetes</taxon>
        <taxon>Kitasatosporales</taxon>
        <taxon>Streptomycetaceae</taxon>
        <taxon>Streptomyces</taxon>
    </lineage>
</organism>
<dbReference type="Proteomes" id="UP001180489">
    <property type="component" value="Unassembled WGS sequence"/>
</dbReference>
<protein>
    <submittedName>
        <fullName evidence="1">Uncharacterized protein</fullName>
    </submittedName>
</protein>
<reference evidence="1" key="1">
    <citation type="submission" date="2024-05" db="EMBL/GenBank/DDBJ databases">
        <title>30 novel species of actinomycetes from the DSMZ collection.</title>
        <authorList>
            <person name="Nouioui I."/>
        </authorList>
    </citation>
    <scope>NUCLEOTIDE SEQUENCE</scope>
    <source>
        <strain evidence="1">DSM 41014</strain>
    </source>
</reference>
<sequence>MEKEGMTVWITAPQASVLAALDKRRRLEEQETKAELIRAGLSSKEARIRIINMRPETWPPLEDIVASSLRRRLADEDLAREWDPLTPDELDRLKLSGRWPGPNNGIRLVQRNYDFPAALALQLRTAAWRMSERALTELHARGLVGSGKKLTEEQRRVRDELALQLYPPARIVRQALTDYPPALPE</sequence>
<dbReference type="EMBL" id="JAVRFF010000076">
    <property type="protein sequence ID" value="MDT0477845.1"/>
    <property type="molecule type" value="Genomic_DNA"/>
</dbReference>
<keyword evidence="2" id="KW-1185">Reference proteome</keyword>
<comment type="caution">
    <text evidence="1">The sequence shown here is derived from an EMBL/GenBank/DDBJ whole genome shotgun (WGS) entry which is preliminary data.</text>
</comment>
<accession>A0ABU2UX16</accession>
<name>A0ABU2UX16_9ACTN</name>